<evidence type="ECO:0000256" key="1">
    <source>
        <dbReference type="SAM" id="MobiDB-lite"/>
    </source>
</evidence>
<accession>A0A2X0SDS1</accession>
<evidence type="ECO:0000313" key="2">
    <source>
        <dbReference type="EMBL" id="SPS05541.1"/>
    </source>
</evidence>
<dbReference type="GO" id="GO:0005198">
    <property type="term" value="F:structural molecule activity"/>
    <property type="evidence" value="ECO:0007669"/>
    <property type="project" value="InterPro"/>
</dbReference>
<feature type="region of interest" description="Disordered" evidence="1">
    <location>
        <begin position="513"/>
        <end position="540"/>
    </location>
</feature>
<sequence>MSDKSLSRLPALTTQNLLDKAIAYVLPGMAVKRIQSRNQLAISGSYTGARIDRAQLSRWNPIAGSANADTIPDLPILRARSRDQMRNAPVALGALNSTVSHVVGTGLTYTPAIDAEFLGLDDEQAEKWQDDVKRRFKAWAESIECDVSRQLDFYGIQELVFRSFLESGDCFVLTPRISRPGKPARLALQVIEADRVCNPNRAMDTENIVCGIEINSSTGEAIAYHIAKQHPGSHTHVVNANNSWTRVMARGDATGRRNVLPIFKPLRPGQLRGVPWIAPILEPLKQLGRWADAELNAAVVSGLTATFITMDPEAFDTLYDEDAKGVIVDKAMGWSGEMASGKAVNLLPGEKSESPTPGRPNPDFDPFWIAMVRQIGMALEMPYEVLVMHFQSSYSASRAALLIAWKSFRSKRDLLAKMLCQPVFELWLTEEIAEGRIHAPGFFTDDVVRAAWCAAIWTGDGPGSIDPVKEVLAARERVNLGISTKQAESILHDGVDWEQKHEQRVKEINAEKRDGIYVQPAGSPSQPMKDGTSLKTIGED</sequence>
<protein>
    <submittedName>
        <fullName evidence="2">Phage portal protein, lambda family</fullName>
    </submittedName>
</protein>
<dbReference type="EMBL" id="LS423452">
    <property type="protein sequence ID" value="SPS05541.1"/>
    <property type="molecule type" value="Genomic_DNA"/>
</dbReference>
<gene>
    <name evidence="2" type="ORF">NITFAB_1131</name>
</gene>
<dbReference type="GO" id="GO:0019068">
    <property type="term" value="P:virion assembly"/>
    <property type="evidence" value="ECO:0007669"/>
    <property type="project" value="InterPro"/>
</dbReference>
<organism evidence="2">
    <name type="scientific">Candidatus Nitrotoga fabula</name>
    <dbReference type="NCBI Taxonomy" id="2182327"/>
    <lineage>
        <taxon>Bacteria</taxon>
        <taxon>Pseudomonadati</taxon>
        <taxon>Pseudomonadota</taxon>
        <taxon>Betaproteobacteria</taxon>
        <taxon>Nitrosomonadales</taxon>
        <taxon>Gallionellaceae</taxon>
        <taxon>Candidatus Nitrotoga</taxon>
    </lineage>
</organism>
<dbReference type="InterPro" id="IPR006429">
    <property type="entry name" value="Phage_lambda_portal"/>
</dbReference>
<name>A0A2X0SDS1_9PROT</name>
<dbReference type="AlphaFoldDB" id="A0A2X0SDS1"/>
<reference evidence="2" key="1">
    <citation type="submission" date="2018-05" db="EMBL/GenBank/DDBJ databases">
        <authorList>
            <person name="Lanie J.A."/>
            <person name="Ng W.-L."/>
            <person name="Kazmierczak K.M."/>
            <person name="Andrzejewski T.M."/>
            <person name="Davidsen T.M."/>
            <person name="Wayne K.J."/>
            <person name="Tettelin H."/>
            <person name="Glass J.I."/>
            <person name="Rusch D."/>
            <person name="Podicherti R."/>
            <person name="Tsui H.-C.T."/>
            <person name="Winkler M.E."/>
        </authorList>
    </citation>
    <scope>NUCLEOTIDE SEQUENCE</scope>
    <source>
        <strain evidence="2">KNB</strain>
    </source>
</reference>
<dbReference type="NCBIfam" id="TIGR01539">
    <property type="entry name" value="portal_lambda"/>
    <property type="match status" value="1"/>
</dbReference>
<dbReference type="Pfam" id="PF05136">
    <property type="entry name" value="Phage_portal_2"/>
    <property type="match status" value="1"/>
</dbReference>
<proteinExistence type="predicted"/>